<dbReference type="Gene3D" id="1.10.150.50">
    <property type="entry name" value="Transcription Factor, Ets-1"/>
    <property type="match status" value="1"/>
</dbReference>
<evidence type="ECO:0000313" key="2">
    <source>
        <dbReference type="EMBL" id="CAJ1385059.1"/>
    </source>
</evidence>
<reference evidence="2" key="1">
    <citation type="submission" date="2023-08" db="EMBL/GenBank/DDBJ databases">
        <authorList>
            <person name="Chen Y."/>
            <person name="Shah S."/>
            <person name="Dougan E. K."/>
            <person name="Thang M."/>
            <person name="Chan C."/>
        </authorList>
    </citation>
    <scope>NUCLEOTIDE SEQUENCE</scope>
</reference>
<gene>
    <name evidence="2" type="ORF">EVOR1521_LOCUS11747</name>
</gene>
<dbReference type="EMBL" id="CAUJNA010001189">
    <property type="protein sequence ID" value="CAJ1385059.1"/>
    <property type="molecule type" value="Genomic_DNA"/>
</dbReference>
<proteinExistence type="predicted"/>
<feature type="chain" id="PRO_5041218828" description="AAA+ ATPase domain-containing protein" evidence="1">
    <location>
        <begin position="24"/>
        <end position="778"/>
    </location>
</feature>
<accession>A0AA36ICQ0</accession>
<dbReference type="InterPro" id="IPR027417">
    <property type="entry name" value="P-loop_NTPase"/>
</dbReference>
<comment type="caution">
    <text evidence="2">The sequence shown here is derived from an EMBL/GenBank/DDBJ whole genome shotgun (WGS) entry which is preliminary data.</text>
</comment>
<dbReference type="Gene3D" id="3.40.50.300">
    <property type="entry name" value="P-loop containing nucleotide triphosphate hydrolases"/>
    <property type="match status" value="1"/>
</dbReference>
<protein>
    <recommendedName>
        <fullName evidence="4">AAA+ ATPase domain-containing protein</fullName>
    </recommendedName>
</protein>
<keyword evidence="1" id="KW-0732">Signal</keyword>
<keyword evidence="3" id="KW-1185">Reference proteome</keyword>
<evidence type="ECO:0008006" key="4">
    <source>
        <dbReference type="Google" id="ProtNLM"/>
    </source>
</evidence>
<evidence type="ECO:0000313" key="3">
    <source>
        <dbReference type="Proteomes" id="UP001178507"/>
    </source>
</evidence>
<dbReference type="InterPro" id="IPR013761">
    <property type="entry name" value="SAM/pointed_sf"/>
</dbReference>
<name>A0AA36ICQ0_9DINO</name>
<dbReference type="AlphaFoldDB" id="A0AA36ICQ0"/>
<sequence length="778" mass="86978">MVMMRTRTTNRGMCLCLLGIALALLVQPSTESLVGAQDFARGVPGLKDHVAKRHPLHAGVARRAGAAQEDNSAEDRLDLEEVIAEAERVLDDNDTVEKIKAVLRKAQKIYPGKWTLTGKRSELQQKLREFVEEAKAALNGLEEVTSRHPGRGGVALRASPQQDSDAEAGLGGFGQDWLAKSRKEVEGFSKAQVSNWVEAVLLDAGFEADDITEVTRILLKQKVIGAALLQLTLEELMQDGVPRGPAKLLDEKIRLLQEVTEKVTAEDFDLYACARPDIKVQPDKFVDLDVRVENCVNVVMKNLPKETEGTTVRVPPAMLSRCMRGGKTTMLYKVFDKLKATKTQPIFISFNGDSLIHRLDDEKPLHTMLRAIAVALMKNKPANREEAERVRCSKEALKEYLEDKKDVVLLVDELNVLLKPNQADNYQDVGMFLRETFLDPAGRHLVFSTHIPTSTGLDQVLGKGAGSSREAETIPMPRCADMEQLRAMHPACDALTPLEAVYLGYVPALIFSVKTQVFDIEGRFRALARLPKSEELPILAESFLSEFFTGRRGPDDYPVRAFDALTESPAQGQIRWILAYVGRMCCHLKWKQVGEWIDEIPRWSAKVESGQDWETAVLVALCLRCHEAMYSKPHELLGLPESARPAAVYVRKVPQENSTNPEVILAWWKEQLIETYPYIAVLSPNDAKTEMVDAMWVYQQDATADWVVRGMQAKLGSDCPKKDMPLGMLGLLFRGQAPDTTRDLKRQRWKYLTASEIQSFLGKSLTAACPAHWPNVTR</sequence>
<dbReference type="Proteomes" id="UP001178507">
    <property type="component" value="Unassembled WGS sequence"/>
</dbReference>
<evidence type="ECO:0000256" key="1">
    <source>
        <dbReference type="SAM" id="SignalP"/>
    </source>
</evidence>
<feature type="signal peptide" evidence="1">
    <location>
        <begin position="1"/>
        <end position="23"/>
    </location>
</feature>
<organism evidence="2 3">
    <name type="scientific">Effrenium voratum</name>
    <dbReference type="NCBI Taxonomy" id="2562239"/>
    <lineage>
        <taxon>Eukaryota</taxon>
        <taxon>Sar</taxon>
        <taxon>Alveolata</taxon>
        <taxon>Dinophyceae</taxon>
        <taxon>Suessiales</taxon>
        <taxon>Symbiodiniaceae</taxon>
        <taxon>Effrenium</taxon>
    </lineage>
</organism>